<sequence length="273" mass="31645">MLKGFILCLIATFTGWLSYRDEQYLRYTRWLYRRKEPATKENSFVYKKRRFDKEAFINGESAYIRSLKEEDQTAEYEKLKRNKKLKSKYPEYYFSLMSAYKKVLSEKESVEDDFPHVSEQIMGSRDDFMLCNTMPQGDDYPDGFEDVDLSEDEIKDTPAKKDKNRSLAIPLLIFFVVILSITAILLPIGTYAIGSESGYTKGYTTGHNDGEKKGKEEGYNEGYSDGQDDVDITEYYQDGYDDGYQQGYSNAYDVGWYDAIDGYGYLGNYGDSY</sequence>
<keyword evidence="2" id="KW-0472">Membrane</keyword>
<evidence type="ECO:0000256" key="2">
    <source>
        <dbReference type="SAM" id="Phobius"/>
    </source>
</evidence>
<evidence type="ECO:0000313" key="3">
    <source>
        <dbReference type="EMBL" id="DAD90502.1"/>
    </source>
</evidence>
<keyword evidence="2" id="KW-1133">Transmembrane helix</keyword>
<evidence type="ECO:0000256" key="1">
    <source>
        <dbReference type="SAM" id="MobiDB-lite"/>
    </source>
</evidence>
<feature type="transmembrane region" description="Helical" evidence="2">
    <location>
        <begin position="167"/>
        <end position="193"/>
    </location>
</feature>
<dbReference type="EMBL" id="BK015088">
    <property type="protein sequence ID" value="DAD90502.1"/>
    <property type="molecule type" value="Genomic_DNA"/>
</dbReference>
<proteinExistence type="predicted"/>
<protein>
    <submittedName>
        <fullName evidence="3">Uncharacterized protein</fullName>
    </submittedName>
</protein>
<feature type="region of interest" description="Disordered" evidence="1">
    <location>
        <begin position="202"/>
        <end position="228"/>
    </location>
</feature>
<accession>A0A8S5N760</accession>
<reference evidence="3" key="1">
    <citation type="journal article" date="2021" name="Proc. Natl. Acad. Sci. U.S.A.">
        <title>A Catalog of Tens of Thousands of Viruses from Human Metagenomes Reveals Hidden Associations with Chronic Diseases.</title>
        <authorList>
            <person name="Tisza M.J."/>
            <person name="Buck C.B."/>
        </authorList>
    </citation>
    <scope>NUCLEOTIDE SEQUENCE</scope>
    <source>
        <strain evidence="3">CtiBE32</strain>
    </source>
</reference>
<organism evidence="3">
    <name type="scientific">Myoviridae sp. ctiBE32</name>
    <dbReference type="NCBI Taxonomy" id="2826685"/>
    <lineage>
        <taxon>Viruses</taxon>
        <taxon>Duplodnaviria</taxon>
        <taxon>Heunggongvirae</taxon>
        <taxon>Uroviricota</taxon>
        <taxon>Caudoviricetes</taxon>
    </lineage>
</organism>
<keyword evidence="2" id="KW-0812">Transmembrane</keyword>
<name>A0A8S5N760_9CAUD</name>
<feature type="compositionally biased region" description="Basic and acidic residues" evidence="1">
    <location>
        <begin position="208"/>
        <end position="218"/>
    </location>
</feature>